<evidence type="ECO:0000313" key="3">
    <source>
        <dbReference type="Proteomes" id="UP000071561"/>
    </source>
</evidence>
<dbReference type="RefSeq" id="WP_068395203.1">
    <property type="nucleotide sequence ID" value="NZ_CP014504.1"/>
</dbReference>
<feature type="transmembrane region" description="Helical" evidence="1">
    <location>
        <begin position="15"/>
        <end position="34"/>
    </location>
</feature>
<feature type="transmembrane region" description="Helical" evidence="1">
    <location>
        <begin position="46"/>
        <end position="68"/>
    </location>
</feature>
<evidence type="ECO:0008006" key="4">
    <source>
        <dbReference type="Google" id="ProtNLM"/>
    </source>
</evidence>
<dbReference type="Pfam" id="PF13858">
    <property type="entry name" value="DUF4199"/>
    <property type="match status" value="1"/>
</dbReference>
<dbReference type="KEGG" id="pcm:AY601_0132"/>
<dbReference type="EMBL" id="CP014504">
    <property type="protein sequence ID" value="AMP97103.1"/>
    <property type="molecule type" value="Genomic_DNA"/>
</dbReference>
<keyword evidence="3" id="KW-1185">Reference proteome</keyword>
<dbReference type="AlphaFoldDB" id="A0A127V732"/>
<keyword evidence="1" id="KW-1133">Transmembrane helix</keyword>
<reference evidence="2 3" key="1">
    <citation type="submission" date="2016-03" db="EMBL/GenBank/DDBJ databases">
        <title>Complete genome sequence of Pedobacter cryoconitis PAMC 27485.</title>
        <authorList>
            <person name="Lee J."/>
            <person name="Kim O.-S."/>
        </authorList>
    </citation>
    <scope>NUCLEOTIDE SEQUENCE [LARGE SCALE GENOMIC DNA]</scope>
    <source>
        <strain evidence="2 3">PAMC 27485</strain>
    </source>
</reference>
<feature type="transmembrane region" description="Helical" evidence="1">
    <location>
        <begin position="144"/>
        <end position="172"/>
    </location>
</feature>
<evidence type="ECO:0000256" key="1">
    <source>
        <dbReference type="SAM" id="Phobius"/>
    </source>
</evidence>
<keyword evidence="1" id="KW-0812">Transmembrane</keyword>
<dbReference type="Proteomes" id="UP000071561">
    <property type="component" value="Chromosome"/>
</dbReference>
<dbReference type="PATRIC" id="fig|188932.3.peg.130"/>
<sequence length="179" mass="19740">MEQQLREIEIKPNKIAFQAAIAFSLYTLALVFIFKLLNIDTQDEHISVPTRIISMVCSYVPFILAILYAQTKYRTELGGYMSFGKAFSAGFKVAAYSGLFIALLFVLYYKVLDTSALDHSVEMALEKAGDDPKAVKGVEMMKPYLAVFIGFGAAITYTLFGLILSLIGAAVLKKENPAV</sequence>
<protein>
    <recommendedName>
        <fullName evidence="4">DUF4199 domain-containing protein</fullName>
    </recommendedName>
</protein>
<dbReference type="InterPro" id="IPR025250">
    <property type="entry name" value="DUF4199"/>
</dbReference>
<accession>A0A127V732</accession>
<dbReference type="OrthoDB" id="1122768at2"/>
<proteinExistence type="predicted"/>
<gene>
    <name evidence="2" type="ORF">AY601_0132</name>
</gene>
<evidence type="ECO:0000313" key="2">
    <source>
        <dbReference type="EMBL" id="AMP97103.1"/>
    </source>
</evidence>
<keyword evidence="1" id="KW-0472">Membrane</keyword>
<organism evidence="2 3">
    <name type="scientific">Pedobacter cryoconitis</name>
    <dbReference type="NCBI Taxonomy" id="188932"/>
    <lineage>
        <taxon>Bacteria</taxon>
        <taxon>Pseudomonadati</taxon>
        <taxon>Bacteroidota</taxon>
        <taxon>Sphingobacteriia</taxon>
        <taxon>Sphingobacteriales</taxon>
        <taxon>Sphingobacteriaceae</taxon>
        <taxon>Pedobacter</taxon>
    </lineage>
</organism>
<name>A0A127V732_9SPHI</name>
<feature type="transmembrane region" description="Helical" evidence="1">
    <location>
        <begin position="89"/>
        <end position="109"/>
    </location>
</feature>